<dbReference type="KEGG" id="nyu:D7D52_17140"/>
<protein>
    <submittedName>
        <fullName evidence="1">ImmA/IrrE family metallo-endopeptidase</fullName>
    </submittedName>
</protein>
<evidence type="ECO:0000313" key="2">
    <source>
        <dbReference type="Proteomes" id="UP000267164"/>
    </source>
</evidence>
<reference evidence="1 2" key="1">
    <citation type="submission" date="2018-09" db="EMBL/GenBank/DDBJ databases">
        <title>Nocardia yunnanensis sp. nov., an actinomycete isolated from a soil sample.</title>
        <authorList>
            <person name="Zhang J."/>
        </authorList>
    </citation>
    <scope>NUCLEOTIDE SEQUENCE [LARGE SCALE GENOMIC DNA]</scope>
    <source>
        <strain evidence="1 2">CFHS0054</strain>
    </source>
</reference>
<name>A0A386ZCC3_9NOCA</name>
<accession>A0A386ZCC3</accession>
<dbReference type="OrthoDB" id="4144896at2"/>
<dbReference type="AlphaFoldDB" id="A0A386ZCC3"/>
<evidence type="ECO:0000313" key="1">
    <source>
        <dbReference type="EMBL" id="AYF75311.1"/>
    </source>
</evidence>
<dbReference type="Proteomes" id="UP000267164">
    <property type="component" value="Chromosome"/>
</dbReference>
<proteinExistence type="predicted"/>
<organism evidence="1 2">
    <name type="scientific">Nocardia yunnanensis</name>
    <dbReference type="NCBI Taxonomy" id="2382165"/>
    <lineage>
        <taxon>Bacteria</taxon>
        <taxon>Bacillati</taxon>
        <taxon>Actinomycetota</taxon>
        <taxon>Actinomycetes</taxon>
        <taxon>Mycobacteriales</taxon>
        <taxon>Nocardiaceae</taxon>
        <taxon>Nocardia</taxon>
    </lineage>
</organism>
<gene>
    <name evidence="1" type="ORF">D7D52_17140</name>
</gene>
<dbReference type="EMBL" id="CP032568">
    <property type="protein sequence ID" value="AYF75311.1"/>
    <property type="molecule type" value="Genomic_DNA"/>
</dbReference>
<keyword evidence="2" id="KW-1185">Reference proteome</keyword>
<sequence>MCTDGDRVQNSEVGTAVDESRLQSILDGIPLTPPWTVGEFTRYLSGRLGKRIVLDPWRVHVPSVSRCGALWVTQQELVVKYDPARSPRGQRQEIMHEFGHVLLEHRGDDQFEVTDSLLAEGLDPERVREIMQRSHFDSVAEQEAEWLGTHLAGMSRGRPDDISGARHRAASVIELMWR</sequence>